<feature type="domain" description="Nucleotidyl transferase" evidence="1">
    <location>
        <begin position="123"/>
        <end position="339"/>
    </location>
</feature>
<dbReference type="PANTHER" id="PTHR22572">
    <property type="entry name" value="SUGAR-1-PHOSPHATE GUANYL TRANSFERASE"/>
    <property type="match status" value="1"/>
</dbReference>
<dbReference type="InterPro" id="IPR000644">
    <property type="entry name" value="CBS_dom"/>
</dbReference>
<keyword evidence="4" id="KW-1185">Reference proteome</keyword>
<sequence length="348" mass="40255">MEKICVEEGVSISEGIKKLDRSGKKILLVTKNQKLTGIITDGDVRRWVLRKGSFEENVNKLMHDRPQVVKKGELDQAKRMMLDLRLEAIPVVDENNIPLDVVFLRDLVTSGQRRYEQVDVPVIIMAGGRGTRLYPYTNILPKPLMPIGSVTILERVIDSFQKNGCRQFWLILNYKKNLIKAYLDETQKTYQVQYVEEKDFWGTCGGIRLVQGKIKDTFFVSNCDVLLDIDYADLLRHHQMNQNEITVVTSLKHIQIPYGVIELEKGGEIRNLSEKPSFNYNMNTGIYVMEPSVIDDIPSNQIFHMTDLMNRLLEKKRKVGAYPIMEKCWQDMGEPGEMRKMIDHFQEI</sequence>
<dbReference type="Gene3D" id="3.10.580.10">
    <property type="entry name" value="CBS-domain"/>
    <property type="match status" value="1"/>
</dbReference>
<dbReference type="Gene3D" id="3.90.550.10">
    <property type="entry name" value="Spore Coat Polysaccharide Biosynthesis Protein SpsA, Chain A"/>
    <property type="match status" value="1"/>
</dbReference>
<keyword evidence="3" id="KW-0808">Transferase</keyword>
<dbReference type="EMBL" id="RHJS01000002">
    <property type="protein sequence ID" value="RRK35551.1"/>
    <property type="molecule type" value="Genomic_DNA"/>
</dbReference>
<dbReference type="GO" id="GO:0016740">
    <property type="term" value="F:transferase activity"/>
    <property type="evidence" value="ECO:0007669"/>
    <property type="project" value="UniProtKB-KW"/>
</dbReference>
<name>A0A426DS51_9FIRM</name>
<dbReference type="Pfam" id="PF00571">
    <property type="entry name" value="CBS"/>
    <property type="match status" value="1"/>
</dbReference>
<dbReference type="CDD" id="cd06426">
    <property type="entry name" value="NTP_transferase_like_2"/>
    <property type="match status" value="1"/>
</dbReference>
<evidence type="ECO:0000259" key="1">
    <source>
        <dbReference type="Pfam" id="PF00483"/>
    </source>
</evidence>
<dbReference type="InterPro" id="IPR005835">
    <property type="entry name" value="NTP_transferase_dom"/>
</dbReference>
<proteinExistence type="predicted"/>
<evidence type="ECO:0000313" key="4">
    <source>
        <dbReference type="Proteomes" id="UP000274920"/>
    </source>
</evidence>
<dbReference type="AlphaFoldDB" id="A0A426DS51"/>
<protein>
    <submittedName>
        <fullName evidence="3">Nucleotidyltransferase</fullName>
    </submittedName>
</protein>
<feature type="domain" description="CBS" evidence="2">
    <location>
        <begin position="4"/>
        <end position="49"/>
    </location>
</feature>
<dbReference type="SUPFAM" id="SSF54631">
    <property type="entry name" value="CBS-domain pair"/>
    <property type="match status" value="1"/>
</dbReference>
<dbReference type="SUPFAM" id="SSF53448">
    <property type="entry name" value="Nucleotide-diphospho-sugar transferases"/>
    <property type="match status" value="1"/>
</dbReference>
<evidence type="ECO:0000313" key="3">
    <source>
        <dbReference type="EMBL" id="RRK35551.1"/>
    </source>
</evidence>
<reference evidence="3" key="1">
    <citation type="submission" date="2018-10" db="EMBL/GenBank/DDBJ databases">
        <title>Schaedlerella arabinophila gen. nov. sp. nov., isolated from the mouse intestinal tract and comparative analysis with the genome of the closely related altered Schaedler flora strain ASF502.</title>
        <authorList>
            <person name="Miyake S."/>
            <person name="Soh M."/>
            <person name="Seedorf H."/>
        </authorList>
    </citation>
    <scope>NUCLEOTIDE SEQUENCE [LARGE SCALE GENOMIC DNA]</scope>
    <source>
        <strain evidence="3">DSM 106076</strain>
    </source>
</reference>
<dbReference type="InterPro" id="IPR050486">
    <property type="entry name" value="Mannose-1P_guanyltransferase"/>
</dbReference>
<dbReference type="InterPro" id="IPR029044">
    <property type="entry name" value="Nucleotide-diphossugar_trans"/>
</dbReference>
<comment type="caution">
    <text evidence="3">The sequence shown here is derived from an EMBL/GenBank/DDBJ whole genome shotgun (WGS) entry which is preliminary data.</text>
</comment>
<accession>A0A426DS51</accession>
<evidence type="ECO:0000259" key="2">
    <source>
        <dbReference type="Pfam" id="PF00571"/>
    </source>
</evidence>
<organism evidence="3 4">
    <name type="scientific">Schaedlerella arabinosiphila</name>
    <dbReference type="NCBI Taxonomy" id="2044587"/>
    <lineage>
        <taxon>Bacteria</taxon>
        <taxon>Bacillati</taxon>
        <taxon>Bacillota</taxon>
        <taxon>Clostridia</taxon>
        <taxon>Lachnospirales</taxon>
        <taxon>Lachnospiraceae</taxon>
        <taxon>Schaedlerella</taxon>
    </lineage>
</organism>
<dbReference type="InterPro" id="IPR046342">
    <property type="entry name" value="CBS_dom_sf"/>
</dbReference>
<dbReference type="Proteomes" id="UP000274920">
    <property type="component" value="Unassembled WGS sequence"/>
</dbReference>
<gene>
    <name evidence="3" type="ORF">EBB54_27440</name>
</gene>
<dbReference type="Pfam" id="PF00483">
    <property type="entry name" value="NTP_transferase"/>
    <property type="match status" value="1"/>
</dbReference>